<keyword evidence="3 4" id="KW-0408">Iron</keyword>
<keyword evidence="6" id="KW-0732">Signal</keyword>
<name>A0ABT2AFV3_9BURK</name>
<feature type="region of interest" description="Disordered" evidence="5">
    <location>
        <begin position="145"/>
        <end position="169"/>
    </location>
</feature>
<dbReference type="EMBL" id="JANUHA010000001">
    <property type="protein sequence ID" value="MCS0594930.1"/>
    <property type="molecule type" value="Genomic_DNA"/>
</dbReference>
<evidence type="ECO:0000259" key="7">
    <source>
        <dbReference type="PROSITE" id="PS51007"/>
    </source>
</evidence>
<evidence type="ECO:0000256" key="3">
    <source>
        <dbReference type="ARBA" id="ARBA00023004"/>
    </source>
</evidence>
<feature type="chain" id="PRO_5045839106" evidence="6">
    <location>
        <begin position="24"/>
        <end position="169"/>
    </location>
</feature>
<gene>
    <name evidence="8" type="ORF">NX780_01060</name>
</gene>
<keyword evidence="1 4" id="KW-0349">Heme</keyword>
<accession>A0ABT2AFV3</accession>
<feature type="signal peptide" evidence="6">
    <location>
        <begin position="1"/>
        <end position="23"/>
    </location>
</feature>
<evidence type="ECO:0000256" key="2">
    <source>
        <dbReference type="ARBA" id="ARBA00022723"/>
    </source>
</evidence>
<organism evidence="8 9">
    <name type="scientific">Massilia agri</name>
    <dbReference type="NCBI Taxonomy" id="1886785"/>
    <lineage>
        <taxon>Bacteria</taxon>
        <taxon>Pseudomonadati</taxon>
        <taxon>Pseudomonadota</taxon>
        <taxon>Betaproteobacteria</taxon>
        <taxon>Burkholderiales</taxon>
        <taxon>Oxalobacteraceae</taxon>
        <taxon>Telluria group</taxon>
        <taxon>Massilia</taxon>
    </lineage>
</organism>
<keyword evidence="9" id="KW-1185">Reference proteome</keyword>
<keyword evidence="2 4" id="KW-0479">Metal-binding</keyword>
<dbReference type="Gene3D" id="1.10.760.10">
    <property type="entry name" value="Cytochrome c-like domain"/>
    <property type="match status" value="1"/>
</dbReference>
<protein>
    <submittedName>
        <fullName evidence="8">Cytochrome C</fullName>
    </submittedName>
</protein>
<sequence>MITNTTTRAALLLALMLPAAAFAAQENQPLAGTSAHGKYIERGRYLVKVGGCNDCHTPGYGMSAGQVPEKEWLTGDGLGWRGPWGTTYPTNLRLSMNAVKEDDWIRMAQSMKTRPPMPWFTLHAMDKEDLRAIYRYVRHLGKAGKPAPSYVPPERTPAGPFIQFPAPPK</sequence>
<comment type="caution">
    <text evidence="8">The sequence shown here is derived from an EMBL/GenBank/DDBJ whole genome shotgun (WGS) entry which is preliminary data.</text>
</comment>
<feature type="domain" description="Cytochrome c" evidence="7">
    <location>
        <begin position="38"/>
        <end position="141"/>
    </location>
</feature>
<dbReference type="Proteomes" id="UP001206572">
    <property type="component" value="Unassembled WGS sequence"/>
</dbReference>
<evidence type="ECO:0000256" key="6">
    <source>
        <dbReference type="SAM" id="SignalP"/>
    </source>
</evidence>
<dbReference type="InterPro" id="IPR036909">
    <property type="entry name" value="Cyt_c-like_dom_sf"/>
</dbReference>
<dbReference type="SUPFAM" id="SSF46626">
    <property type="entry name" value="Cytochrome c"/>
    <property type="match status" value="1"/>
</dbReference>
<dbReference type="RefSeq" id="WP_258826016.1">
    <property type="nucleotide sequence ID" value="NZ_JANUHA010000001.1"/>
</dbReference>
<evidence type="ECO:0000256" key="5">
    <source>
        <dbReference type="SAM" id="MobiDB-lite"/>
    </source>
</evidence>
<evidence type="ECO:0000313" key="9">
    <source>
        <dbReference type="Proteomes" id="UP001206572"/>
    </source>
</evidence>
<proteinExistence type="predicted"/>
<evidence type="ECO:0000313" key="8">
    <source>
        <dbReference type="EMBL" id="MCS0594930.1"/>
    </source>
</evidence>
<dbReference type="InterPro" id="IPR009056">
    <property type="entry name" value="Cyt_c-like_dom"/>
</dbReference>
<evidence type="ECO:0000256" key="1">
    <source>
        <dbReference type="ARBA" id="ARBA00022617"/>
    </source>
</evidence>
<reference evidence="8 9" key="1">
    <citation type="submission" date="2022-08" db="EMBL/GenBank/DDBJ databases">
        <title>Reclassification of Massilia species as members of the genera Telluria, Duganella, Pseudoduganella, Mokoshia gen. nov. and Zemynaea gen. nov. using orthogonal and non-orthogonal genome-based approaches.</title>
        <authorList>
            <person name="Bowman J.P."/>
        </authorList>
    </citation>
    <scope>NUCLEOTIDE SEQUENCE [LARGE SCALE GENOMIC DNA]</scope>
    <source>
        <strain evidence="8 9">JCM 31661</strain>
    </source>
</reference>
<dbReference type="Pfam" id="PF00034">
    <property type="entry name" value="Cytochrom_C"/>
    <property type="match status" value="1"/>
</dbReference>
<dbReference type="PROSITE" id="PS51007">
    <property type="entry name" value="CYTC"/>
    <property type="match status" value="1"/>
</dbReference>
<evidence type="ECO:0000256" key="4">
    <source>
        <dbReference type="PROSITE-ProRule" id="PRU00433"/>
    </source>
</evidence>